<gene>
    <name evidence="1" type="ORF">FH5T_19270</name>
</gene>
<organism evidence="1 2">
    <name type="scientific">Draconibacterium orientale</name>
    <dbReference type="NCBI Taxonomy" id="1168034"/>
    <lineage>
        <taxon>Bacteria</taxon>
        <taxon>Pseudomonadati</taxon>
        <taxon>Bacteroidota</taxon>
        <taxon>Bacteroidia</taxon>
        <taxon>Marinilabiliales</taxon>
        <taxon>Prolixibacteraceae</taxon>
        <taxon>Draconibacterium</taxon>
    </lineage>
</organism>
<evidence type="ECO:0008006" key="3">
    <source>
        <dbReference type="Google" id="ProtNLM"/>
    </source>
</evidence>
<protein>
    <recommendedName>
        <fullName evidence="3">Uracil DNA glycosylase superfamily protein</fullName>
    </recommendedName>
</protein>
<dbReference type="Proteomes" id="UP000023772">
    <property type="component" value="Chromosome"/>
</dbReference>
<reference evidence="1 2" key="1">
    <citation type="submission" date="2014-03" db="EMBL/GenBank/DDBJ databases">
        <title>Complete genome sequence of a deeply braunched marine Bacteroidia bacterium Draconibacterium orientale type strain FH5T.</title>
        <authorList>
            <person name="Li X."/>
            <person name="Wang X."/>
            <person name="Xie Z."/>
            <person name="Du Z."/>
            <person name="Chen G."/>
        </authorList>
    </citation>
    <scope>NUCLEOTIDE SEQUENCE [LARGE SCALE GENOMIC DNA]</scope>
    <source>
        <strain evidence="1 2">FH5</strain>
    </source>
</reference>
<keyword evidence="2" id="KW-1185">Reference proteome</keyword>
<sequence>MGGVSYLWSAEQSISIELMTALKSTYNKIIQEHPNLTFESYPVVKLVNDYRLYWKPQRIKTILFAESHVFTDEFELAFKHTINLPDYPTSYVRFVYNLAYGQSDTLPESPPNNGGTPQFWKLFNEIAGNKFRVVNNQNPKDKLEQKIQLLQFLKDSGVWLLDCSIVGLYQNRQKPSINDMNDILVTSFLNYCKPILLEEKPENILVIGKSVYSLFQLELKQLNAHVDWIHQPNARVTTDKRRDIKKINFICI</sequence>
<proteinExistence type="predicted"/>
<dbReference type="EMBL" id="CP007451">
    <property type="protein sequence ID" value="AHW62302.1"/>
    <property type="molecule type" value="Genomic_DNA"/>
</dbReference>
<evidence type="ECO:0000313" key="2">
    <source>
        <dbReference type="Proteomes" id="UP000023772"/>
    </source>
</evidence>
<name>A0ABM5QEH8_9BACT</name>
<evidence type="ECO:0000313" key="1">
    <source>
        <dbReference type="EMBL" id="AHW62302.1"/>
    </source>
</evidence>
<accession>A0ABM5QEH8</accession>